<dbReference type="PANTHER" id="PTHR43283:SF7">
    <property type="entry name" value="BETA-LACTAMASE-RELATED DOMAIN-CONTAINING PROTEIN"/>
    <property type="match status" value="1"/>
</dbReference>
<dbReference type="PANTHER" id="PTHR43283">
    <property type="entry name" value="BETA-LACTAMASE-RELATED"/>
    <property type="match status" value="1"/>
</dbReference>
<evidence type="ECO:0000313" key="2">
    <source>
        <dbReference type="Proteomes" id="UP000066624"/>
    </source>
</evidence>
<gene>
    <name evidence="1" type="ORF">WM2015_1092</name>
</gene>
<dbReference type="STRING" id="1579979.WM2015_1092"/>
<dbReference type="InterPro" id="IPR012338">
    <property type="entry name" value="Beta-lactam/transpept-like"/>
</dbReference>
<dbReference type="Proteomes" id="UP000066624">
    <property type="component" value="Chromosome"/>
</dbReference>
<dbReference type="EMBL" id="CP012154">
    <property type="protein sequence ID" value="AKS41467.1"/>
    <property type="molecule type" value="Genomic_DNA"/>
</dbReference>
<dbReference type="GO" id="GO:0016787">
    <property type="term" value="F:hydrolase activity"/>
    <property type="evidence" value="ECO:0007669"/>
    <property type="project" value="UniProtKB-KW"/>
</dbReference>
<dbReference type="PATRIC" id="fig|1579979.3.peg.1117"/>
<dbReference type="InterPro" id="IPR050789">
    <property type="entry name" value="Diverse_Enzym_Activities"/>
</dbReference>
<reference evidence="1 2" key="1">
    <citation type="submission" date="2015-07" db="EMBL/GenBank/DDBJ databases">
        <authorList>
            <person name="Noorani M."/>
        </authorList>
    </citation>
    <scope>NUCLEOTIDE SEQUENCE [LARGE SCALE GENOMIC DNA]</scope>
    <source>
        <strain evidence="1 2">KCTC 42284</strain>
    </source>
</reference>
<dbReference type="Pfam" id="PF00144">
    <property type="entry name" value="Beta-lactamase"/>
    <property type="match status" value="1"/>
</dbReference>
<accession>A0A0K0XV16</accession>
<dbReference type="KEGG" id="wma:WM2015_1092"/>
<dbReference type="InterPro" id="IPR001466">
    <property type="entry name" value="Beta-lactam-related"/>
</dbReference>
<evidence type="ECO:0000313" key="1">
    <source>
        <dbReference type="EMBL" id="AKS41467.1"/>
    </source>
</evidence>
<keyword evidence="1" id="KW-0378">Hydrolase</keyword>
<keyword evidence="2" id="KW-1185">Reference proteome</keyword>
<protein>
    <submittedName>
        <fullName evidence="1">6-aminohexanoate hydrolase</fullName>
    </submittedName>
</protein>
<dbReference type="AlphaFoldDB" id="A0A0K0XV16"/>
<dbReference type="Gene3D" id="3.40.710.10">
    <property type="entry name" value="DD-peptidase/beta-lactamase superfamily"/>
    <property type="match status" value="1"/>
</dbReference>
<proteinExistence type="predicted"/>
<name>A0A0K0XV16_9GAMM</name>
<dbReference type="RefSeq" id="WP_245609811.1">
    <property type="nucleotide sequence ID" value="NZ_CP012154.1"/>
</dbReference>
<sequence length="448" mass="48135">MMKSFLARSARWAGSVLASSVLSASLLADTAPDRSFPSARDSDPRVLGWMQGQPPPPDRVIRGYDPDFFSFPKIRWSVCHMRELRPTVRVSRGLGAPSMLPRAEDPAIEALRVQPSNGGDALSWTAALDATYTDGIVILHRGEIVHERYAGCLDEGGQHAAMSMTKSLIGLLTEILVQEGVLDDTVEVAEIVPELADSAFGNATVRQVMDMTTSLDYSENYADPEASVWVYAASGNPFPRGVDDTSPDGYWAFLPTVQASGPHGRAFGYKTVNTDALAWILSRTTGQSVAELLSERLWSRMGAEQSAYFQVDARGTPFAGGGLSAGLRDMARIGLLMLQGGEIDGERLFPASVVESIRGGGNREKFQLGYSGLPGGSYRSMWWVFHNGNGAFAARGVHGQTVYVDPAADMVIARFASHPVAGNAANDPISLPAYQAVADYLTGRSEAP</sequence>
<organism evidence="1 2">
    <name type="scientific">Wenzhouxiangella marina</name>
    <dbReference type="NCBI Taxonomy" id="1579979"/>
    <lineage>
        <taxon>Bacteria</taxon>
        <taxon>Pseudomonadati</taxon>
        <taxon>Pseudomonadota</taxon>
        <taxon>Gammaproteobacteria</taxon>
        <taxon>Chromatiales</taxon>
        <taxon>Wenzhouxiangellaceae</taxon>
        <taxon>Wenzhouxiangella</taxon>
    </lineage>
</organism>
<dbReference type="SUPFAM" id="SSF56601">
    <property type="entry name" value="beta-lactamase/transpeptidase-like"/>
    <property type="match status" value="1"/>
</dbReference>